<organism evidence="2 3">
    <name type="scientific">Parageobacillus thermantarcticus</name>
    <dbReference type="NCBI Taxonomy" id="186116"/>
    <lineage>
        <taxon>Bacteria</taxon>
        <taxon>Bacillati</taxon>
        <taxon>Bacillota</taxon>
        <taxon>Bacilli</taxon>
        <taxon>Bacillales</taxon>
        <taxon>Anoxybacillaceae</taxon>
        <taxon>Parageobacillus</taxon>
    </lineage>
</organism>
<protein>
    <submittedName>
        <fullName evidence="2">Uncharacterized protein</fullName>
    </submittedName>
</protein>
<evidence type="ECO:0000313" key="1">
    <source>
        <dbReference type="EMBL" id="SFA45035.1"/>
    </source>
</evidence>
<evidence type="ECO:0000313" key="2">
    <source>
        <dbReference type="EMBL" id="SFA56089.1"/>
    </source>
</evidence>
<dbReference type="EMBL" id="FOJS01000008">
    <property type="protein sequence ID" value="SFA45035.1"/>
    <property type="molecule type" value="Genomic_DNA"/>
</dbReference>
<keyword evidence="3" id="KW-1185">Reference proteome</keyword>
<dbReference type="RefSeq" id="WP_167359589.1">
    <property type="nucleotide sequence ID" value="NZ_FOJS01000008.1"/>
</dbReference>
<reference evidence="2" key="2">
    <citation type="submission" date="2016-10" db="EMBL/GenBank/DDBJ databases">
        <authorList>
            <person name="de Groot N.N."/>
        </authorList>
    </citation>
    <scope>NUCLEOTIDE SEQUENCE [LARGE SCALE GENOMIC DNA]</scope>
    <source>
        <strain evidence="2">M1</strain>
    </source>
</reference>
<gene>
    <name evidence="1" type="ORF">SAMN05192569_100899</name>
    <name evidence="2" type="ORF">SAMN05192569_10692</name>
</gene>
<reference evidence="3" key="1">
    <citation type="submission" date="2016-10" db="EMBL/GenBank/DDBJ databases">
        <authorList>
            <person name="Varghese N."/>
            <person name="Submissions S."/>
        </authorList>
    </citation>
    <scope>NUCLEOTIDE SEQUENCE [LARGE SCALE GENOMIC DNA]</scope>
    <source>
        <strain evidence="3">M1</strain>
    </source>
</reference>
<dbReference type="EMBL" id="FOJS01000069">
    <property type="protein sequence ID" value="SFA56089.1"/>
    <property type="molecule type" value="Genomic_DNA"/>
</dbReference>
<name>A0A1I0TVY8_9BACL</name>
<evidence type="ECO:0000313" key="3">
    <source>
        <dbReference type="Proteomes" id="UP000198650"/>
    </source>
</evidence>
<sequence length="58" mass="6376">MTVQIFLHDGMSFTADIADYNAADLAQKMNDPKIMMIAVGNVIVNKQAIKLIAPVQQQ</sequence>
<proteinExistence type="predicted"/>
<accession>A0A1I0TVY8</accession>
<dbReference type="Proteomes" id="UP000198650">
    <property type="component" value="Unassembled WGS sequence"/>
</dbReference>
<dbReference type="AlphaFoldDB" id="A0A1I0TVY8"/>
<dbReference type="STRING" id="186116.SAMN05192569_100899"/>